<feature type="transmembrane region" description="Helical" evidence="1">
    <location>
        <begin position="63"/>
        <end position="82"/>
    </location>
</feature>
<name>A0A9W6Z6T7_AMBMO</name>
<keyword evidence="1" id="KW-1133">Transmembrane helix</keyword>
<keyword evidence="1" id="KW-0472">Membrane</keyword>
<feature type="transmembrane region" description="Helical" evidence="1">
    <location>
        <begin position="117"/>
        <end position="137"/>
    </location>
</feature>
<reference evidence="2" key="1">
    <citation type="submission" date="2023-04" db="EMBL/GenBank/DDBJ databases">
        <title>Ambrosiozyma monospora NBRC 1965.</title>
        <authorList>
            <person name="Ichikawa N."/>
            <person name="Sato H."/>
            <person name="Tonouchi N."/>
        </authorList>
    </citation>
    <scope>NUCLEOTIDE SEQUENCE</scope>
    <source>
        <strain evidence="2">NBRC 1965</strain>
    </source>
</reference>
<accession>A0A9W6Z6T7</accession>
<dbReference type="Proteomes" id="UP001165063">
    <property type="component" value="Unassembled WGS sequence"/>
</dbReference>
<sequence length="149" mass="17338">MSWTPLGLHPDIAEKITDHRSDRDIPDSVLKFRIKPTIPDMGFPSHINQFQALAKFGEEYSNLLGFSILFCILTDIPHIVYVNTQIVHYLKPFTPGPTPADMQNQYHHEREKLLAKYWNIQLFIMVLLIHLLSNIGIHRHLGYQFYNNG</sequence>
<evidence type="ECO:0000313" key="3">
    <source>
        <dbReference type="Proteomes" id="UP001165063"/>
    </source>
</evidence>
<evidence type="ECO:0000256" key="1">
    <source>
        <dbReference type="SAM" id="Phobius"/>
    </source>
</evidence>
<gene>
    <name evidence="2" type="ORF">Amon01_000845800</name>
</gene>
<keyword evidence="1" id="KW-0812">Transmembrane</keyword>
<dbReference type="EMBL" id="BSXU01007523">
    <property type="protein sequence ID" value="GMG56391.1"/>
    <property type="molecule type" value="Genomic_DNA"/>
</dbReference>
<keyword evidence="3" id="KW-1185">Reference proteome</keyword>
<comment type="caution">
    <text evidence="2">The sequence shown here is derived from an EMBL/GenBank/DDBJ whole genome shotgun (WGS) entry which is preliminary data.</text>
</comment>
<dbReference type="AlphaFoldDB" id="A0A9W6Z6T7"/>
<evidence type="ECO:0000313" key="2">
    <source>
        <dbReference type="EMBL" id="GMG56391.1"/>
    </source>
</evidence>
<organism evidence="2 3">
    <name type="scientific">Ambrosiozyma monospora</name>
    <name type="common">Yeast</name>
    <name type="synonym">Endomycopsis monosporus</name>
    <dbReference type="NCBI Taxonomy" id="43982"/>
    <lineage>
        <taxon>Eukaryota</taxon>
        <taxon>Fungi</taxon>
        <taxon>Dikarya</taxon>
        <taxon>Ascomycota</taxon>
        <taxon>Saccharomycotina</taxon>
        <taxon>Pichiomycetes</taxon>
        <taxon>Pichiales</taxon>
        <taxon>Pichiaceae</taxon>
        <taxon>Ambrosiozyma</taxon>
    </lineage>
</organism>
<proteinExistence type="predicted"/>
<protein>
    <submittedName>
        <fullName evidence="2">Unnamed protein product</fullName>
    </submittedName>
</protein>